<dbReference type="Proteomes" id="UP000789366">
    <property type="component" value="Unassembled WGS sequence"/>
</dbReference>
<protein>
    <submittedName>
        <fullName evidence="1">6606_t:CDS:1</fullName>
    </submittedName>
</protein>
<evidence type="ECO:0000313" key="2">
    <source>
        <dbReference type="Proteomes" id="UP000789366"/>
    </source>
</evidence>
<name>A0ACA9KAL3_9GLOM</name>
<evidence type="ECO:0000313" key="1">
    <source>
        <dbReference type="EMBL" id="CAG8462572.1"/>
    </source>
</evidence>
<keyword evidence="2" id="KW-1185">Reference proteome</keyword>
<dbReference type="EMBL" id="CAJVPW010000682">
    <property type="protein sequence ID" value="CAG8462572.1"/>
    <property type="molecule type" value="Genomic_DNA"/>
</dbReference>
<feature type="non-terminal residue" evidence="1">
    <location>
        <position position="441"/>
    </location>
</feature>
<comment type="caution">
    <text evidence="1">The sequence shown here is derived from an EMBL/GenBank/DDBJ whole genome shotgun (WGS) entry which is preliminary data.</text>
</comment>
<accession>A0ACA9KAL3</accession>
<gene>
    <name evidence="1" type="ORF">SPELUC_LOCUS1327</name>
</gene>
<reference evidence="1" key="1">
    <citation type="submission" date="2021-06" db="EMBL/GenBank/DDBJ databases">
        <authorList>
            <person name="Kallberg Y."/>
            <person name="Tangrot J."/>
            <person name="Rosling A."/>
        </authorList>
    </citation>
    <scope>NUCLEOTIDE SEQUENCE</scope>
    <source>
        <strain evidence="1">28 12/20/2015</strain>
    </source>
</reference>
<organism evidence="1 2">
    <name type="scientific">Cetraspora pellucida</name>
    <dbReference type="NCBI Taxonomy" id="1433469"/>
    <lineage>
        <taxon>Eukaryota</taxon>
        <taxon>Fungi</taxon>
        <taxon>Fungi incertae sedis</taxon>
        <taxon>Mucoromycota</taxon>
        <taxon>Glomeromycotina</taxon>
        <taxon>Glomeromycetes</taxon>
        <taxon>Diversisporales</taxon>
        <taxon>Gigasporaceae</taxon>
        <taxon>Cetraspora</taxon>
    </lineage>
</organism>
<proteinExistence type="predicted"/>
<sequence>MSTSEKKSRKTQKHKSKKNVTFDTQTRTPPQTKLSKKQHLLKQSLETRQSFELLSLEWQEKLYEPVPLDLLRDSAKYLLPHHYEEIIEERNASKLCGYPICSKPQQLIQGQYRISYHERKIYDISELKSYCSTSCFVSSKFFSIQLSDEPFDLIKQDLSKNDNIHPDLNQRTDYIKKLMADLPPAPAELIIKEKEDHELGTPLAPSPNQQDTYDVVEGFHLDFQNVKNLKNESTQSSIDSDTKHLNFQNYENESTRSFTDSNTKHLDFQNVKIESTQSFTDSDTKHLDIQNDKNVDKNVDENVDKNVDENIDENVDKNVDENIDENIDENVEESTQSTNSVTKKTLPQKKIVKKKKKVVLQMSLFGKIWTALDKMTTPRTRKHFQGVNSLTLNNDDSSPLCDDVMIMRLQIFTEKIMQCFNLLKKQLHITANIESELIELT</sequence>